<sequence>MTFNTASLVGKAGIAPLSFTVNAPQALANFRASLNLSSFYQK</sequence>
<dbReference type="AlphaFoldDB" id="A0A2P2JXT6"/>
<name>A0A2P2JXT6_RHIMU</name>
<organism evidence="1">
    <name type="scientific">Rhizophora mucronata</name>
    <name type="common">Asiatic mangrove</name>
    <dbReference type="NCBI Taxonomy" id="61149"/>
    <lineage>
        <taxon>Eukaryota</taxon>
        <taxon>Viridiplantae</taxon>
        <taxon>Streptophyta</taxon>
        <taxon>Embryophyta</taxon>
        <taxon>Tracheophyta</taxon>
        <taxon>Spermatophyta</taxon>
        <taxon>Magnoliopsida</taxon>
        <taxon>eudicotyledons</taxon>
        <taxon>Gunneridae</taxon>
        <taxon>Pentapetalae</taxon>
        <taxon>rosids</taxon>
        <taxon>fabids</taxon>
        <taxon>Malpighiales</taxon>
        <taxon>Rhizophoraceae</taxon>
        <taxon>Rhizophora</taxon>
    </lineage>
</organism>
<reference evidence="1" key="1">
    <citation type="submission" date="2018-02" db="EMBL/GenBank/DDBJ databases">
        <title>Rhizophora mucronata_Transcriptome.</title>
        <authorList>
            <person name="Meera S.P."/>
            <person name="Sreeshan A."/>
            <person name="Augustine A."/>
        </authorList>
    </citation>
    <scope>NUCLEOTIDE SEQUENCE</scope>
    <source>
        <tissue evidence="1">Leaf</tissue>
    </source>
</reference>
<protein>
    <submittedName>
        <fullName evidence="1">Uncharacterized protein</fullName>
    </submittedName>
</protein>
<evidence type="ECO:0000313" key="1">
    <source>
        <dbReference type="EMBL" id="MBW98276.1"/>
    </source>
</evidence>
<accession>A0A2P2JXT6</accession>
<proteinExistence type="predicted"/>
<dbReference type="EMBL" id="GGEC01017793">
    <property type="protein sequence ID" value="MBW98276.1"/>
    <property type="molecule type" value="Transcribed_RNA"/>
</dbReference>